<feature type="compositionally biased region" description="Low complexity" evidence="24">
    <location>
        <begin position="261"/>
        <end position="280"/>
    </location>
</feature>
<evidence type="ECO:0000313" key="26">
    <source>
        <dbReference type="EnsemblMetazoa" id="XP_022653564"/>
    </source>
</evidence>
<accession>A0A7M7JWB6</accession>
<keyword evidence="11" id="KW-0007">Acetylation</keyword>
<dbReference type="InterPro" id="IPR036612">
    <property type="entry name" value="KH_dom_type_1_sf"/>
</dbReference>
<feature type="region of interest" description="Disordered" evidence="24">
    <location>
        <begin position="1"/>
        <end position="305"/>
    </location>
</feature>
<feature type="region of interest" description="Disordered" evidence="24">
    <location>
        <begin position="824"/>
        <end position="876"/>
    </location>
</feature>
<dbReference type="SUPFAM" id="SSF54791">
    <property type="entry name" value="Eukaryotic type KH-domain (KH-domain type I)"/>
    <property type="match status" value="1"/>
</dbReference>
<feature type="compositionally biased region" description="Basic residues" evidence="24">
    <location>
        <begin position="147"/>
        <end position="202"/>
    </location>
</feature>
<keyword evidence="14" id="KW-0508">mRNA splicing</keyword>
<feature type="region of interest" description="Disordered" evidence="24">
    <location>
        <begin position="453"/>
        <end position="474"/>
    </location>
</feature>
<dbReference type="InterPro" id="IPR001878">
    <property type="entry name" value="Znf_CCHC"/>
</dbReference>
<dbReference type="InterPro" id="IPR055256">
    <property type="entry name" value="KH_1_KHDC4/BBP-like"/>
</dbReference>
<keyword evidence="6" id="KW-0479">Metal-binding</keyword>
<evidence type="ECO:0000259" key="25">
    <source>
        <dbReference type="PROSITE" id="PS50158"/>
    </source>
</evidence>
<evidence type="ECO:0000256" key="6">
    <source>
        <dbReference type="ARBA" id="ARBA00022723"/>
    </source>
</evidence>
<dbReference type="GO" id="GO:0005654">
    <property type="term" value="C:nucleoplasm"/>
    <property type="evidence" value="ECO:0007669"/>
    <property type="project" value="UniProtKB-ARBA"/>
</dbReference>
<feature type="region of interest" description="Disordered" evidence="24">
    <location>
        <begin position="346"/>
        <end position="369"/>
    </location>
</feature>
<evidence type="ECO:0000256" key="12">
    <source>
        <dbReference type="ARBA" id="ARBA00023015"/>
    </source>
</evidence>
<dbReference type="SMART" id="SM00343">
    <property type="entry name" value="ZnF_C2HC"/>
    <property type="match status" value="2"/>
</dbReference>
<dbReference type="Pfam" id="PF16275">
    <property type="entry name" value="SF1-HH"/>
    <property type="match status" value="1"/>
</dbReference>
<evidence type="ECO:0000256" key="23">
    <source>
        <dbReference type="PROSITE-ProRule" id="PRU00117"/>
    </source>
</evidence>
<dbReference type="FunFam" id="3.30.1370.10:FF:000016">
    <property type="entry name" value="Putative splicing factor 1"/>
    <property type="match status" value="1"/>
</dbReference>
<evidence type="ECO:0000256" key="21">
    <source>
        <dbReference type="ARBA" id="ARBA00083224"/>
    </source>
</evidence>
<feature type="compositionally biased region" description="Low complexity" evidence="24">
    <location>
        <begin position="836"/>
        <end position="850"/>
    </location>
</feature>
<keyword evidence="8 22" id="KW-0863">Zinc-finger</keyword>
<reference evidence="26" key="1">
    <citation type="submission" date="2021-01" db="UniProtKB">
        <authorList>
            <consortium name="EnsemblMetazoa"/>
        </authorList>
    </citation>
    <scope>IDENTIFICATION</scope>
</reference>
<feature type="compositionally biased region" description="Gly residues" evidence="24">
    <location>
        <begin position="772"/>
        <end position="798"/>
    </location>
</feature>
<dbReference type="SUPFAM" id="SSF57756">
    <property type="entry name" value="Retrovirus zinc finger-like domains"/>
    <property type="match status" value="1"/>
</dbReference>
<protein>
    <recommendedName>
        <fullName evidence="17">Splicing factor 1</fullName>
    </recommendedName>
    <alternativeName>
        <fullName evidence="21">Mammalian branch point-binding protein</fullName>
    </alternativeName>
    <alternativeName>
        <fullName evidence="20">Transcription factor ZFM1</fullName>
    </alternativeName>
    <alternativeName>
        <fullName evidence="19">Zinc finger gene in MEN1 locus</fullName>
    </alternativeName>
    <alternativeName>
        <fullName evidence="18">Zinc finger protein 162</fullName>
    </alternativeName>
</protein>
<dbReference type="GO" id="GO:0006397">
    <property type="term" value="P:mRNA processing"/>
    <property type="evidence" value="ECO:0007669"/>
    <property type="project" value="UniProtKB-KW"/>
</dbReference>
<dbReference type="PROSITE" id="PS50084">
    <property type="entry name" value="KH_TYPE_1"/>
    <property type="match status" value="1"/>
</dbReference>
<feature type="compositionally biased region" description="Pro residues" evidence="24">
    <location>
        <begin position="746"/>
        <end position="756"/>
    </location>
</feature>
<evidence type="ECO:0000256" key="24">
    <source>
        <dbReference type="SAM" id="MobiDB-lite"/>
    </source>
</evidence>
<proteinExistence type="inferred from homology"/>
<evidence type="ECO:0000256" key="15">
    <source>
        <dbReference type="ARBA" id="ARBA00023242"/>
    </source>
</evidence>
<evidence type="ECO:0000256" key="5">
    <source>
        <dbReference type="ARBA" id="ARBA00022664"/>
    </source>
</evidence>
<dbReference type="Pfam" id="PF22675">
    <property type="entry name" value="KH-I_KHDC4-BBP"/>
    <property type="match status" value="1"/>
</dbReference>
<evidence type="ECO:0000256" key="1">
    <source>
        <dbReference type="ARBA" id="ARBA00004123"/>
    </source>
</evidence>
<comment type="function">
    <text evidence="16">Necessary for the ATP-dependent first step of spliceosome assembly. Binds to the intron branch point sequence (BPS) 5'-UACUAAC-3' of the pre-mRNA. May act as transcription repressor.</text>
</comment>
<evidence type="ECO:0000256" key="17">
    <source>
        <dbReference type="ARBA" id="ARBA00074240"/>
    </source>
</evidence>
<dbReference type="KEGG" id="vde:111247183"/>
<feature type="compositionally biased region" description="Polar residues" evidence="24">
    <location>
        <begin position="57"/>
        <end position="71"/>
    </location>
</feature>
<dbReference type="InterPro" id="IPR045071">
    <property type="entry name" value="BBP-like"/>
</dbReference>
<keyword evidence="15" id="KW-0539">Nucleus</keyword>
<evidence type="ECO:0000256" key="8">
    <source>
        <dbReference type="ARBA" id="ARBA00022771"/>
    </source>
</evidence>
<evidence type="ECO:0000256" key="11">
    <source>
        <dbReference type="ARBA" id="ARBA00022990"/>
    </source>
</evidence>
<feature type="region of interest" description="Disordered" evidence="24">
    <location>
        <begin position="622"/>
        <end position="805"/>
    </location>
</feature>
<name>A0A7M7JWB6_VARDE</name>
<dbReference type="EnsemblMetazoa" id="XM_022797829">
    <property type="protein sequence ID" value="XP_022653564"/>
    <property type="gene ID" value="LOC111247183"/>
</dbReference>
<evidence type="ECO:0000256" key="20">
    <source>
        <dbReference type="ARBA" id="ARBA00082911"/>
    </source>
</evidence>
<evidence type="ECO:0000256" key="19">
    <source>
        <dbReference type="ARBA" id="ARBA00075641"/>
    </source>
</evidence>
<dbReference type="GeneID" id="111247183"/>
<feature type="compositionally biased region" description="Low complexity" evidence="24">
    <location>
        <begin position="74"/>
        <end position="96"/>
    </location>
</feature>
<keyword evidence="9" id="KW-0862">Zinc</keyword>
<evidence type="ECO:0000256" key="14">
    <source>
        <dbReference type="ARBA" id="ARBA00023187"/>
    </source>
</evidence>
<feature type="compositionally biased region" description="Basic and acidic residues" evidence="24">
    <location>
        <begin position="210"/>
        <end position="220"/>
    </location>
</feature>
<evidence type="ECO:0000256" key="18">
    <source>
        <dbReference type="ARBA" id="ARBA00075476"/>
    </source>
</evidence>
<dbReference type="InterPro" id="IPR036875">
    <property type="entry name" value="Znf_CCHC_sf"/>
</dbReference>
<dbReference type="OMA" id="YYSASFR"/>
<dbReference type="Gene3D" id="6.10.140.1790">
    <property type="match status" value="1"/>
</dbReference>
<evidence type="ECO:0000256" key="22">
    <source>
        <dbReference type="PROSITE-ProRule" id="PRU00047"/>
    </source>
</evidence>
<dbReference type="AlphaFoldDB" id="A0A7M7JWB6"/>
<evidence type="ECO:0000256" key="3">
    <source>
        <dbReference type="ARBA" id="ARBA00022491"/>
    </source>
</evidence>
<evidence type="ECO:0000256" key="7">
    <source>
        <dbReference type="ARBA" id="ARBA00022728"/>
    </source>
</evidence>
<keyword evidence="13" id="KW-0804">Transcription</keyword>
<evidence type="ECO:0000313" key="27">
    <source>
        <dbReference type="Proteomes" id="UP000594260"/>
    </source>
</evidence>
<dbReference type="Gene3D" id="3.30.1370.10">
    <property type="entry name" value="K Homology domain, type 1"/>
    <property type="match status" value="1"/>
</dbReference>
<keyword evidence="7" id="KW-0747">Spliceosome</keyword>
<evidence type="ECO:0000256" key="9">
    <source>
        <dbReference type="ARBA" id="ARBA00022833"/>
    </source>
</evidence>
<feature type="compositionally biased region" description="Gly residues" evidence="24">
    <location>
        <begin position="724"/>
        <end position="737"/>
    </location>
</feature>
<feature type="compositionally biased region" description="Basic and acidic residues" evidence="24">
    <location>
        <begin position="457"/>
        <end position="474"/>
    </location>
</feature>
<evidence type="ECO:0000256" key="13">
    <source>
        <dbReference type="ARBA" id="ARBA00023163"/>
    </source>
</evidence>
<dbReference type="SMART" id="SM00322">
    <property type="entry name" value="KH"/>
    <property type="match status" value="1"/>
</dbReference>
<dbReference type="Gene3D" id="4.10.60.10">
    <property type="entry name" value="Zinc finger, CCHC-type"/>
    <property type="match status" value="1"/>
</dbReference>
<dbReference type="InterPro" id="IPR004087">
    <property type="entry name" value="KH_dom"/>
</dbReference>
<evidence type="ECO:0000256" key="16">
    <source>
        <dbReference type="ARBA" id="ARBA00055181"/>
    </source>
</evidence>
<feature type="domain" description="CCHC-type" evidence="25">
    <location>
        <begin position="563"/>
        <end position="578"/>
    </location>
</feature>
<feature type="compositionally biased region" description="Gly residues" evidence="24">
    <location>
        <begin position="683"/>
        <end position="711"/>
    </location>
</feature>
<evidence type="ECO:0000256" key="4">
    <source>
        <dbReference type="ARBA" id="ARBA00022553"/>
    </source>
</evidence>
<feature type="compositionally biased region" description="Polar residues" evidence="24">
    <location>
        <begin position="226"/>
        <end position="236"/>
    </location>
</feature>
<dbReference type="GO" id="GO:0003729">
    <property type="term" value="F:mRNA binding"/>
    <property type="evidence" value="ECO:0007669"/>
    <property type="project" value="TreeGrafter"/>
</dbReference>
<dbReference type="GO" id="GO:0048024">
    <property type="term" value="P:regulation of mRNA splicing, via spliceosome"/>
    <property type="evidence" value="ECO:0007669"/>
    <property type="project" value="TreeGrafter"/>
</dbReference>
<feature type="compositionally biased region" description="Gly residues" evidence="24">
    <location>
        <begin position="644"/>
        <end position="654"/>
    </location>
</feature>
<organism evidence="26 27">
    <name type="scientific">Varroa destructor</name>
    <name type="common">Honeybee mite</name>
    <dbReference type="NCBI Taxonomy" id="109461"/>
    <lineage>
        <taxon>Eukaryota</taxon>
        <taxon>Metazoa</taxon>
        <taxon>Ecdysozoa</taxon>
        <taxon>Arthropoda</taxon>
        <taxon>Chelicerata</taxon>
        <taxon>Arachnida</taxon>
        <taxon>Acari</taxon>
        <taxon>Parasitiformes</taxon>
        <taxon>Mesostigmata</taxon>
        <taxon>Gamasina</taxon>
        <taxon>Dermanyssoidea</taxon>
        <taxon>Varroidae</taxon>
        <taxon>Varroa</taxon>
    </lineage>
</organism>
<dbReference type="InterPro" id="IPR032570">
    <property type="entry name" value="SF1-HH"/>
</dbReference>
<keyword evidence="12" id="KW-0805">Transcription regulation</keyword>
<keyword evidence="27" id="KW-1185">Reference proteome</keyword>
<dbReference type="OrthoDB" id="10021397at2759"/>
<dbReference type="CDD" id="cd22382">
    <property type="entry name" value="KH-I_SF1"/>
    <property type="match status" value="1"/>
</dbReference>
<dbReference type="PANTHER" id="PTHR11208:SF45">
    <property type="entry name" value="SPLICING FACTOR 1"/>
    <property type="match status" value="1"/>
</dbReference>
<comment type="subcellular location">
    <subcellularLocation>
        <location evidence="1">Nucleus</location>
    </subcellularLocation>
</comment>
<dbReference type="RefSeq" id="XP_022653564.1">
    <property type="nucleotide sequence ID" value="XM_022797829.1"/>
</dbReference>
<dbReference type="GO" id="GO:0008380">
    <property type="term" value="P:RNA splicing"/>
    <property type="evidence" value="ECO:0007669"/>
    <property type="project" value="UniProtKB-KW"/>
</dbReference>
<dbReference type="PROSITE" id="PS50158">
    <property type="entry name" value="ZF_CCHC"/>
    <property type="match status" value="1"/>
</dbReference>
<dbReference type="InterPro" id="IPR047086">
    <property type="entry name" value="SF1-HH_sf"/>
</dbReference>
<keyword evidence="4" id="KW-0597">Phosphoprotein</keyword>
<feature type="compositionally biased region" description="Polar residues" evidence="24">
    <location>
        <begin position="1"/>
        <end position="10"/>
    </location>
</feature>
<keyword evidence="10 23" id="KW-0694">RNA-binding</keyword>
<comment type="similarity">
    <text evidence="2">Belongs to the BBP/SF1 family.</text>
</comment>
<dbReference type="Proteomes" id="UP000594260">
    <property type="component" value="Unplaced"/>
</dbReference>
<feature type="compositionally biased region" description="Polar residues" evidence="24">
    <location>
        <begin position="107"/>
        <end position="122"/>
    </location>
</feature>
<dbReference type="GO" id="GO:0005681">
    <property type="term" value="C:spliceosomal complex"/>
    <property type="evidence" value="ECO:0007669"/>
    <property type="project" value="UniProtKB-KW"/>
</dbReference>
<dbReference type="GO" id="GO:0008270">
    <property type="term" value="F:zinc ion binding"/>
    <property type="evidence" value="ECO:0007669"/>
    <property type="project" value="UniProtKB-KW"/>
</dbReference>
<evidence type="ECO:0000256" key="2">
    <source>
        <dbReference type="ARBA" id="ARBA00010382"/>
    </source>
</evidence>
<dbReference type="InParanoid" id="A0A7M7JWB6"/>
<sequence length="876" mass="93041">MATGANTTPLGNPRFMGPRPSISSGGGGGSSLLRPSYITAAGGPPPQTLVERDPNLVPTSGGLNQGPSSINMVGPMGLSSGGPMSLGGPMLGQMPQGFGGYGGAFPSTESNFQNTDSSQYNMQLGGGDAAMGSLGNQEQQQHSDGRKRSRSRDRKRNRSRSRSRDRRRRSRSRSRDRRRRSRSRDRHRGRSRSRERRSRSRGRGGNSRSRSRDRDRDRENSQSQREQTTVVNSSGVPSVMMVPQLSRSSISPWDQLPPGTNIINNNNNNNSNPPMVMNENSQEDSREARRERRKRSRWGGGAEDKVFIPGMPTILPGNMTQEQERAYLLQLQIEELTRRLRMDDLGIPANPEERSPSPEPVYNAQGKRMNTREFRVRRRIEDERHGLVQEMLKLNPDFKPPADYKPPSIRISEKVSIPQEQYPDINFVGLLLGPRGNTLKNLEKDTGAKITIRGKGSTREGKVGKDGQPHPGEDEPLHALCSGLTIDAVQKAVKKISQIIKDVIETPEGQNDLRRSQLRELALLNGTLREGDDSFMRCNNCGANTHKSWQCPDRLNVTNNVICAACGGAGHIARDCRNKGGASGGLGWGNQGGAGIGGTGMGSGGPGNAKIDEEYMSLMAELGEGPPPDMQASQDQGGHRSHFGGSGVLGGNRGGPMKALGAAGGPHEQRLEDGQGPPSGSMVGEGGPQGGFGGPGQNNGGGWRSDGGGFARAGWRSARPSGFNRGGGPGGWGGSGRGQWSRGPRGLPPRVPPPGPRNDGPGSMDQMPPWGGPMGGMGGGPMGGPPMGNMGGPMGSGGMMPPWSQHTPPPNMYSVPPPWMFGGPPPMCPPPGAQENTGASTVSGGTAGNTEETTSNENSGIDFASLLSAPPPPPPP</sequence>
<evidence type="ECO:0000256" key="10">
    <source>
        <dbReference type="ARBA" id="ARBA00022884"/>
    </source>
</evidence>
<dbReference type="PANTHER" id="PTHR11208">
    <property type="entry name" value="RNA-BINDING PROTEIN RELATED"/>
    <property type="match status" value="1"/>
</dbReference>
<keyword evidence="3" id="KW-0678">Repressor</keyword>
<keyword evidence="5" id="KW-0507">mRNA processing</keyword>